<dbReference type="Proteomes" id="UP000011715">
    <property type="component" value="Unassembled WGS sequence"/>
</dbReference>
<dbReference type="OrthoDB" id="5022096at2759"/>
<evidence type="ECO:0000259" key="8">
    <source>
        <dbReference type="Pfam" id="PF20684"/>
    </source>
</evidence>
<evidence type="ECO:0000256" key="1">
    <source>
        <dbReference type="ARBA" id="ARBA00004141"/>
    </source>
</evidence>
<evidence type="ECO:0000256" key="5">
    <source>
        <dbReference type="ARBA" id="ARBA00038359"/>
    </source>
</evidence>
<evidence type="ECO:0000256" key="4">
    <source>
        <dbReference type="ARBA" id="ARBA00023136"/>
    </source>
</evidence>
<comment type="subcellular location">
    <subcellularLocation>
        <location evidence="1">Membrane</location>
        <topology evidence="1">Multi-pass membrane protein</topology>
    </subcellularLocation>
</comment>
<feature type="transmembrane region" description="Helical" evidence="7">
    <location>
        <begin position="56"/>
        <end position="78"/>
    </location>
</feature>
<dbReference type="GO" id="GO:0016020">
    <property type="term" value="C:membrane"/>
    <property type="evidence" value="ECO:0007669"/>
    <property type="project" value="UniProtKB-SubCell"/>
</dbReference>
<dbReference type="PANTHER" id="PTHR33048:SF167">
    <property type="entry name" value="INTEGRAL MEMBRANE PROTEIN"/>
    <property type="match status" value="1"/>
</dbReference>
<reference evidence="11" key="1">
    <citation type="submission" date="2010-05" db="EMBL/GenBank/DDBJ databases">
        <title>The genome sequence of Magnaporthe poae strain ATCC 64411.</title>
        <authorList>
            <person name="Ma L.-J."/>
            <person name="Dead R."/>
            <person name="Young S."/>
            <person name="Zeng Q."/>
            <person name="Koehrsen M."/>
            <person name="Alvarado L."/>
            <person name="Berlin A."/>
            <person name="Chapman S.B."/>
            <person name="Chen Z."/>
            <person name="Freedman E."/>
            <person name="Gellesch M."/>
            <person name="Goldberg J."/>
            <person name="Griggs A."/>
            <person name="Gujja S."/>
            <person name="Heilman E.R."/>
            <person name="Heiman D."/>
            <person name="Hepburn T."/>
            <person name="Howarth C."/>
            <person name="Jen D."/>
            <person name="Larson L."/>
            <person name="Mehta T."/>
            <person name="Neiman D."/>
            <person name="Pearson M."/>
            <person name="Roberts A."/>
            <person name="Saif S."/>
            <person name="Shea T."/>
            <person name="Shenoy N."/>
            <person name="Sisk P."/>
            <person name="Stolte C."/>
            <person name="Sykes S."/>
            <person name="Walk T."/>
            <person name="White J."/>
            <person name="Yandava C."/>
            <person name="Haas B."/>
            <person name="Nusbaum C."/>
            <person name="Birren B."/>
        </authorList>
    </citation>
    <scope>NUCLEOTIDE SEQUENCE [LARGE SCALE GENOMIC DNA]</scope>
    <source>
        <strain evidence="11">ATCC 64411 / 73-15</strain>
    </source>
</reference>
<proteinExistence type="inferred from homology"/>
<feature type="transmembrane region" description="Helical" evidence="7">
    <location>
        <begin position="134"/>
        <end position="156"/>
    </location>
</feature>
<dbReference type="EnsemblFungi" id="MAPG_01437T0">
    <property type="protein sequence ID" value="MAPG_01437T0"/>
    <property type="gene ID" value="MAPG_01437"/>
</dbReference>
<feature type="compositionally biased region" description="Polar residues" evidence="6">
    <location>
        <begin position="330"/>
        <end position="345"/>
    </location>
</feature>
<reference evidence="10" key="5">
    <citation type="submission" date="2015-06" db="UniProtKB">
        <authorList>
            <consortium name="EnsemblFungi"/>
        </authorList>
    </citation>
    <scope>IDENTIFICATION</scope>
    <source>
        <strain evidence="10">ATCC 64411</strain>
    </source>
</reference>
<dbReference type="EMBL" id="ADBL01000347">
    <property type="status" value="NOT_ANNOTATED_CDS"/>
    <property type="molecule type" value="Genomic_DNA"/>
</dbReference>
<organism evidence="10 11">
    <name type="scientific">Magnaporthiopsis poae (strain ATCC 64411 / 73-15)</name>
    <name type="common">Kentucky bluegrass fungus</name>
    <name type="synonym">Magnaporthe poae</name>
    <dbReference type="NCBI Taxonomy" id="644358"/>
    <lineage>
        <taxon>Eukaryota</taxon>
        <taxon>Fungi</taxon>
        <taxon>Dikarya</taxon>
        <taxon>Ascomycota</taxon>
        <taxon>Pezizomycotina</taxon>
        <taxon>Sordariomycetes</taxon>
        <taxon>Sordariomycetidae</taxon>
        <taxon>Magnaporthales</taxon>
        <taxon>Magnaporthaceae</taxon>
        <taxon>Magnaporthiopsis</taxon>
    </lineage>
</organism>
<feature type="region of interest" description="Disordered" evidence="6">
    <location>
        <begin position="297"/>
        <end position="345"/>
    </location>
</feature>
<evidence type="ECO:0000256" key="7">
    <source>
        <dbReference type="SAM" id="Phobius"/>
    </source>
</evidence>
<feature type="domain" description="Rhodopsin" evidence="8">
    <location>
        <begin position="40"/>
        <end position="279"/>
    </location>
</feature>
<feature type="compositionally biased region" description="Basic and acidic residues" evidence="6">
    <location>
        <begin position="320"/>
        <end position="329"/>
    </location>
</feature>
<dbReference type="Pfam" id="PF20684">
    <property type="entry name" value="Fung_rhodopsin"/>
    <property type="match status" value="1"/>
</dbReference>
<feature type="transmembrane region" description="Helical" evidence="7">
    <location>
        <begin position="105"/>
        <end position="127"/>
    </location>
</feature>
<keyword evidence="11" id="KW-1185">Reference proteome</keyword>
<evidence type="ECO:0000256" key="2">
    <source>
        <dbReference type="ARBA" id="ARBA00022692"/>
    </source>
</evidence>
<dbReference type="PANTHER" id="PTHR33048">
    <property type="entry name" value="PTH11-LIKE INTEGRAL MEMBRANE PROTEIN (AFU_ORTHOLOGUE AFUA_5G11245)"/>
    <property type="match status" value="1"/>
</dbReference>
<dbReference type="AlphaFoldDB" id="A0A0C4DNP3"/>
<dbReference type="InterPro" id="IPR049326">
    <property type="entry name" value="Rhodopsin_dom_fungi"/>
</dbReference>
<feature type="transmembrane region" description="Helical" evidence="7">
    <location>
        <begin position="176"/>
        <end position="204"/>
    </location>
</feature>
<comment type="similarity">
    <text evidence="5">Belongs to the SAT4 family.</text>
</comment>
<gene>
    <name evidence="9" type="ORF">MAPG_01437</name>
</gene>
<protein>
    <recommendedName>
        <fullName evidence="8">Rhodopsin domain-containing protein</fullName>
    </recommendedName>
</protein>
<reference evidence="9" key="2">
    <citation type="submission" date="2010-05" db="EMBL/GenBank/DDBJ databases">
        <title>The Genome Sequence of Magnaporthe poae strain ATCC 64411.</title>
        <authorList>
            <consortium name="The Broad Institute Genome Sequencing Platform"/>
            <consortium name="Broad Institute Genome Sequencing Center for Infectious Disease"/>
            <person name="Ma L.-J."/>
            <person name="Dead R."/>
            <person name="Young S."/>
            <person name="Zeng Q."/>
            <person name="Koehrsen M."/>
            <person name="Alvarado L."/>
            <person name="Berlin A."/>
            <person name="Chapman S.B."/>
            <person name="Chen Z."/>
            <person name="Freedman E."/>
            <person name="Gellesch M."/>
            <person name="Goldberg J."/>
            <person name="Griggs A."/>
            <person name="Gujja S."/>
            <person name="Heilman E.R."/>
            <person name="Heiman D."/>
            <person name="Hepburn T."/>
            <person name="Howarth C."/>
            <person name="Jen D."/>
            <person name="Larson L."/>
            <person name="Mehta T."/>
            <person name="Neiman D."/>
            <person name="Pearson M."/>
            <person name="Roberts A."/>
            <person name="Saif S."/>
            <person name="Shea T."/>
            <person name="Shenoy N."/>
            <person name="Sisk P."/>
            <person name="Stolte C."/>
            <person name="Sykes S."/>
            <person name="Walk T."/>
            <person name="White J."/>
            <person name="Yandava C."/>
            <person name="Haas B."/>
            <person name="Nusbaum C."/>
            <person name="Birren B."/>
        </authorList>
    </citation>
    <scope>NUCLEOTIDE SEQUENCE</scope>
    <source>
        <strain evidence="9">ATCC 64411</strain>
    </source>
</reference>
<accession>A0A0C4DNP3</accession>
<evidence type="ECO:0000313" key="11">
    <source>
        <dbReference type="Proteomes" id="UP000011715"/>
    </source>
</evidence>
<feature type="transmembrane region" description="Helical" evidence="7">
    <location>
        <begin position="216"/>
        <end position="234"/>
    </location>
</feature>
<dbReference type="STRING" id="644358.A0A0C4DNP3"/>
<sequence length="391" mass="42410">MNSSTGPPPLDPARAAESNTEWLIGVMGTFVFLAVVATALRLYTRIKVVKSAGWDDWIMLACTACAVAGFILHCLQIPQGLGKHFEFISPAQKVQFAKQSFFTSLIPNTAGLALMKVSIGLSLLNLIHVRSYSLVVYVFLGITAASWILAWGTIIGFCNPVHGYWDKSIKPKCYDINLFIAFGIAHTAINISTDIAFATLPIAVIWMLQMKRVIKIYLAVVFSLGWIAVFMGAPKTWYQIRYGGDKDTAFYHGVQFWAALQLDTGIIAACIPTLKPLFGRVLNLTTAKPYGNSGYPGGSGFSNRRRTGYINQDSVTGGRPEFDDIELHPKSTSRSQGGATGGTETSIAMDSGSEEMIIRQAQVSATPGHAVAETVKRSHSGIMKTTEISVA</sequence>
<dbReference type="EMBL" id="GL876966">
    <property type="protein sequence ID" value="KLU82365.1"/>
    <property type="molecule type" value="Genomic_DNA"/>
</dbReference>
<dbReference type="VEuPathDB" id="FungiDB:MAPG_01437"/>
<evidence type="ECO:0000313" key="9">
    <source>
        <dbReference type="EMBL" id="KLU82365.1"/>
    </source>
</evidence>
<evidence type="ECO:0000313" key="10">
    <source>
        <dbReference type="EnsemblFungi" id="MAPG_01437T0"/>
    </source>
</evidence>
<keyword evidence="3 7" id="KW-1133">Transmembrane helix</keyword>
<dbReference type="OMA" id="LYTIMAW"/>
<dbReference type="eggNOG" id="ENOG502SNI4">
    <property type="taxonomic scope" value="Eukaryota"/>
</dbReference>
<keyword evidence="2 7" id="KW-0812">Transmembrane</keyword>
<evidence type="ECO:0000256" key="3">
    <source>
        <dbReference type="ARBA" id="ARBA00022989"/>
    </source>
</evidence>
<feature type="transmembrane region" description="Helical" evidence="7">
    <location>
        <begin position="22"/>
        <end position="44"/>
    </location>
</feature>
<evidence type="ECO:0000256" key="6">
    <source>
        <dbReference type="SAM" id="MobiDB-lite"/>
    </source>
</evidence>
<reference evidence="10" key="4">
    <citation type="journal article" date="2015" name="G3 (Bethesda)">
        <title>Genome sequences of three phytopathogenic species of the Magnaporthaceae family of fungi.</title>
        <authorList>
            <person name="Okagaki L.H."/>
            <person name="Nunes C.C."/>
            <person name="Sailsbery J."/>
            <person name="Clay B."/>
            <person name="Brown D."/>
            <person name="John T."/>
            <person name="Oh Y."/>
            <person name="Young N."/>
            <person name="Fitzgerald M."/>
            <person name="Haas B.J."/>
            <person name="Zeng Q."/>
            <person name="Young S."/>
            <person name="Adiconis X."/>
            <person name="Fan L."/>
            <person name="Levin J.Z."/>
            <person name="Mitchell T.K."/>
            <person name="Okubara P.A."/>
            <person name="Farman M.L."/>
            <person name="Kohn L.M."/>
            <person name="Birren B."/>
            <person name="Ma L.-J."/>
            <person name="Dean R.A."/>
        </authorList>
    </citation>
    <scope>NUCLEOTIDE SEQUENCE</scope>
    <source>
        <strain evidence="10">ATCC 64411 / 73-15</strain>
    </source>
</reference>
<reference evidence="9" key="3">
    <citation type="submission" date="2011-03" db="EMBL/GenBank/DDBJ databases">
        <title>Annotation of Magnaporthe poae ATCC 64411.</title>
        <authorList>
            <person name="Ma L.-J."/>
            <person name="Dead R."/>
            <person name="Young S.K."/>
            <person name="Zeng Q."/>
            <person name="Gargeya S."/>
            <person name="Fitzgerald M."/>
            <person name="Haas B."/>
            <person name="Abouelleil A."/>
            <person name="Alvarado L."/>
            <person name="Arachchi H.M."/>
            <person name="Berlin A."/>
            <person name="Brown A."/>
            <person name="Chapman S.B."/>
            <person name="Chen Z."/>
            <person name="Dunbar C."/>
            <person name="Freedman E."/>
            <person name="Gearin G."/>
            <person name="Gellesch M."/>
            <person name="Goldberg J."/>
            <person name="Griggs A."/>
            <person name="Gujja S."/>
            <person name="Heiman D."/>
            <person name="Howarth C."/>
            <person name="Larson L."/>
            <person name="Lui A."/>
            <person name="MacDonald P.J.P."/>
            <person name="Mehta T."/>
            <person name="Montmayeur A."/>
            <person name="Murphy C."/>
            <person name="Neiman D."/>
            <person name="Pearson M."/>
            <person name="Priest M."/>
            <person name="Roberts A."/>
            <person name="Saif S."/>
            <person name="Shea T."/>
            <person name="Shenoy N."/>
            <person name="Sisk P."/>
            <person name="Stolte C."/>
            <person name="Sykes S."/>
            <person name="Yandava C."/>
            <person name="Wortman J."/>
            <person name="Nusbaum C."/>
            <person name="Birren B."/>
        </authorList>
    </citation>
    <scope>NUCLEOTIDE SEQUENCE</scope>
    <source>
        <strain evidence="9">ATCC 64411</strain>
    </source>
</reference>
<name>A0A0C4DNP3_MAGP6</name>
<keyword evidence="4 7" id="KW-0472">Membrane</keyword>
<dbReference type="InterPro" id="IPR052337">
    <property type="entry name" value="SAT4-like"/>
</dbReference>